<keyword evidence="5 11" id="KW-0812">Transmembrane</keyword>
<dbReference type="InterPro" id="IPR008915">
    <property type="entry name" value="Peptidase_M50"/>
</dbReference>
<evidence type="ECO:0000313" key="13">
    <source>
        <dbReference type="EMBL" id="TWT63302.1"/>
    </source>
</evidence>
<keyword evidence="4" id="KW-0645">Protease</keyword>
<feature type="transmembrane region" description="Helical" evidence="11">
    <location>
        <begin position="76"/>
        <end position="97"/>
    </location>
</feature>
<evidence type="ECO:0000256" key="10">
    <source>
        <dbReference type="SAM" id="MobiDB-lite"/>
    </source>
</evidence>
<proteinExistence type="inferred from homology"/>
<dbReference type="Proteomes" id="UP000316095">
    <property type="component" value="Unassembled WGS sequence"/>
</dbReference>
<feature type="transmembrane region" description="Helical" evidence="11">
    <location>
        <begin position="138"/>
        <end position="161"/>
    </location>
</feature>
<dbReference type="GO" id="GO:0016020">
    <property type="term" value="C:membrane"/>
    <property type="evidence" value="ECO:0007669"/>
    <property type="project" value="UniProtKB-SubCell"/>
</dbReference>
<comment type="cofactor">
    <cofactor evidence="1">
        <name>Zn(2+)</name>
        <dbReference type="ChEBI" id="CHEBI:29105"/>
    </cofactor>
</comment>
<keyword evidence="7" id="KW-0809">Transit peptide</keyword>
<keyword evidence="14" id="KW-1185">Reference proteome</keyword>
<name>A0A5C5XNG6_9PLAN</name>
<comment type="similarity">
    <text evidence="3">Belongs to the peptidase M50B family.</text>
</comment>
<evidence type="ECO:0000259" key="12">
    <source>
        <dbReference type="Pfam" id="PF02163"/>
    </source>
</evidence>
<comment type="caution">
    <text evidence="13">The sequence shown here is derived from an EMBL/GenBank/DDBJ whole genome shotgun (WGS) entry which is preliminary data.</text>
</comment>
<keyword evidence="8 11" id="KW-1133">Transmembrane helix</keyword>
<accession>A0A5C5XNG6</accession>
<protein>
    <submittedName>
        <fullName evidence="13">Peptidase family M50</fullName>
    </submittedName>
</protein>
<keyword evidence="9 11" id="KW-0472">Membrane</keyword>
<organism evidence="13 14">
    <name type="scientific">Rubinisphaera italica</name>
    <dbReference type="NCBI Taxonomy" id="2527969"/>
    <lineage>
        <taxon>Bacteria</taxon>
        <taxon>Pseudomonadati</taxon>
        <taxon>Planctomycetota</taxon>
        <taxon>Planctomycetia</taxon>
        <taxon>Planctomycetales</taxon>
        <taxon>Planctomycetaceae</taxon>
        <taxon>Rubinisphaera</taxon>
    </lineage>
</organism>
<sequence length="315" mass="34303">MPEQPDPQSRTQVEEILIFPDGRTVKVSGGGTSPPTQRPQFRNSGPTRKQYLWSLGLFLVTCYTTWSVGDSRYSDGFGYMIPVMAILLAHEMGHYIASLIYRVPATPPFFIPMPYSPLGTFGAVIVKQGGREDRKALFDIAIAGPLAGLVLAIPVCIYGAATAQAVPVDQIRSDEFQFIAPPLMKWIVWGVRGDWPAGMVLESAILDAGWVGIFITALNLIPIGQLDGGHILYTLLGRKAHYVAGALIAGALAYMFITGNLTFMLMLFLIIMMGPYHPPTSNDRAPLGWFRVVLGCITLPFIFIGFTPTPIVIGG</sequence>
<evidence type="ECO:0000313" key="14">
    <source>
        <dbReference type="Proteomes" id="UP000316095"/>
    </source>
</evidence>
<feature type="region of interest" description="Disordered" evidence="10">
    <location>
        <begin position="26"/>
        <end position="45"/>
    </location>
</feature>
<evidence type="ECO:0000256" key="5">
    <source>
        <dbReference type="ARBA" id="ARBA00022692"/>
    </source>
</evidence>
<keyword evidence="6" id="KW-0378">Hydrolase</keyword>
<evidence type="ECO:0000256" key="11">
    <source>
        <dbReference type="SAM" id="Phobius"/>
    </source>
</evidence>
<feature type="transmembrane region" description="Helical" evidence="11">
    <location>
        <begin position="242"/>
        <end position="272"/>
    </location>
</feature>
<feature type="transmembrane region" description="Helical" evidence="11">
    <location>
        <begin position="199"/>
        <end position="221"/>
    </location>
</feature>
<feature type="domain" description="Peptidase M50" evidence="12">
    <location>
        <begin position="80"/>
        <end position="238"/>
    </location>
</feature>
<dbReference type="OrthoDB" id="9774391at2"/>
<dbReference type="CDD" id="cd06160">
    <property type="entry name" value="S2P-M50_like_2"/>
    <property type="match status" value="1"/>
</dbReference>
<evidence type="ECO:0000256" key="8">
    <source>
        <dbReference type="ARBA" id="ARBA00022989"/>
    </source>
</evidence>
<dbReference type="InterPro" id="IPR044838">
    <property type="entry name" value="EGY1-like"/>
</dbReference>
<reference evidence="13 14" key="1">
    <citation type="submission" date="2019-02" db="EMBL/GenBank/DDBJ databases">
        <title>Deep-cultivation of Planctomycetes and their phenomic and genomic characterization uncovers novel biology.</title>
        <authorList>
            <person name="Wiegand S."/>
            <person name="Jogler M."/>
            <person name="Boedeker C."/>
            <person name="Pinto D."/>
            <person name="Vollmers J."/>
            <person name="Rivas-Marin E."/>
            <person name="Kohn T."/>
            <person name="Peeters S.H."/>
            <person name="Heuer A."/>
            <person name="Rast P."/>
            <person name="Oberbeckmann S."/>
            <person name="Bunk B."/>
            <person name="Jeske O."/>
            <person name="Meyerdierks A."/>
            <person name="Storesund J.E."/>
            <person name="Kallscheuer N."/>
            <person name="Luecker S."/>
            <person name="Lage O.M."/>
            <person name="Pohl T."/>
            <person name="Merkel B.J."/>
            <person name="Hornburger P."/>
            <person name="Mueller R.-W."/>
            <person name="Bruemmer F."/>
            <person name="Labrenz M."/>
            <person name="Spormann A.M."/>
            <person name="Op Den Camp H."/>
            <person name="Overmann J."/>
            <person name="Amann R."/>
            <person name="Jetten M.S.M."/>
            <person name="Mascher T."/>
            <person name="Medema M.H."/>
            <person name="Devos D.P."/>
            <person name="Kaster A.-K."/>
            <person name="Ovreas L."/>
            <person name="Rohde M."/>
            <person name="Galperin M.Y."/>
            <person name="Jogler C."/>
        </authorList>
    </citation>
    <scope>NUCLEOTIDE SEQUENCE [LARGE SCALE GENOMIC DNA]</scope>
    <source>
        <strain evidence="13 14">Pan54</strain>
    </source>
</reference>
<dbReference type="AlphaFoldDB" id="A0A5C5XNG6"/>
<evidence type="ECO:0000256" key="4">
    <source>
        <dbReference type="ARBA" id="ARBA00022670"/>
    </source>
</evidence>
<evidence type="ECO:0000256" key="7">
    <source>
        <dbReference type="ARBA" id="ARBA00022946"/>
    </source>
</evidence>
<evidence type="ECO:0000256" key="1">
    <source>
        <dbReference type="ARBA" id="ARBA00001947"/>
    </source>
</evidence>
<dbReference type="EMBL" id="SJPG01000001">
    <property type="protein sequence ID" value="TWT63302.1"/>
    <property type="molecule type" value="Genomic_DNA"/>
</dbReference>
<feature type="compositionally biased region" description="Polar residues" evidence="10">
    <location>
        <begin position="33"/>
        <end position="45"/>
    </location>
</feature>
<dbReference type="PANTHER" id="PTHR31412:SF0">
    <property type="entry name" value="ZINC METALLOPROTEASE EGY1, CHLOROPLASTIC-RELATED"/>
    <property type="match status" value="1"/>
</dbReference>
<comment type="subcellular location">
    <subcellularLocation>
        <location evidence="2">Membrane</location>
        <topology evidence="2">Multi-pass membrane protein</topology>
    </subcellularLocation>
</comment>
<dbReference type="Pfam" id="PF02163">
    <property type="entry name" value="Peptidase_M50"/>
    <property type="match status" value="1"/>
</dbReference>
<feature type="transmembrane region" description="Helical" evidence="11">
    <location>
        <begin position="292"/>
        <end position="313"/>
    </location>
</feature>
<feature type="transmembrane region" description="Helical" evidence="11">
    <location>
        <begin position="109"/>
        <end position="126"/>
    </location>
</feature>
<gene>
    <name evidence="13" type="ORF">Pan54_40550</name>
</gene>
<evidence type="ECO:0000256" key="3">
    <source>
        <dbReference type="ARBA" id="ARBA00007931"/>
    </source>
</evidence>
<dbReference type="GO" id="GO:0006508">
    <property type="term" value="P:proteolysis"/>
    <property type="evidence" value="ECO:0007669"/>
    <property type="project" value="UniProtKB-KW"/>
</dbReference>
<evidence type="ECO:0000256" key="6">
    <source>
        <dbReference type="ARBA" id="ARBA00022801"/>
    </source>
</evidence>
<evidence type="ECO:0000256" key="2">
    <source>
        <dbReference type="ARBA" id="ARBA00004141"/>
    </source>
</evidence>
<dbReference type="RefSeq" id="WP_146505067.1">
    <property type="nucleotide sequence ID" value="NZ_SJPG01000001.1"/>
</dbReference>
<dbReference type="GO" id="GO:0008233">
    <property type="term" value="F:peptidase activity"/>
    <property type="evidence" value="ECO:0007669"/>
    <property type="project" value="UniProtKB-KW"/>
</dbReference>
<evidence type="ECO:0000256" key="9">
    <source>
        <dbReference type="ARBA" id="ARBA00023136"/>
    </source>
</evidence>
<feature type="transmembrane region" description="Helical" evidence="11">
    <location>
        <begin position="51"/>
        <end position="69"/>
    </location>
</feature>
<dbReference type="PANTHER" id="PTHR31412">
    <property type="entry name" value="ZINC METALLOPROTEASE EGY1"/>
    <property type="match status" value="1"/>
</dbReference>